<evidence type="ECO:0000313" key="1">
    <source>
        <dbReference type="EMBL" id="DAD66437.1"/>
    </source>
</evidence>
<organism evidence="1">
    <name type="scientific">Siphoviridae sp. ctyQ43</name>
    <dbReference type="NCBI Taxonomy" id="2823612"/>
    <lineage>
        <taxon>Viruses</taxon>
        <taxon>Duplodnaviria</taxon>
        <taxon>Heunggongvirae</taxon>
        <taxon>Uroviricota</taxon>
        <taxon>Caudoviricetes</taxon>
    </lineage>
</organism>
<name>A0A8S5L940_9CAUD</name>
<dbReference type="Pfam" id="PF12363">
    <property type="entry name" value="Phage_TAC_12"/>
    <property type="match status" value="1"/>
</dbReference>
<reference evidence="1" key="1">
    <citation type="journal article" date="2021" name="Proc. Natl. Acad. Sci. U.S.A.">
        <title>A Catalog of Tens of Thousands of Viruses from Human Metagenomes Reveals Hidden Associations with Chronic Diseases.</title>
        <authorList>
            <person name="Tisza M.J."/>
            <person name="Buck C.B."/>
        </authorList>
    </citation>
    <scope>NUCLEOTIDE SEQUENCE</scope>
    <source>
        <strain evidence="1">CtyQ43</strain>
    </source>
</reference>
<sequence>MTAFLTIKEQEVEAKGTFAFARRAKQEYKTGDTDAFADIFMGLIQNDEEALVKFWDCGTAYIPNRKFKREDIEVAIMERIEEEGDTLNLFKEAMSVLDASAFFKRKAAKLKDGLTILNSKGATKEEKEENKQSYEIIKNSMVELGVTV</sequence>
<proteinExistence type="predicted"/>
<protein>
    <submittedName>
        <fullName evidence="1">Tail assembly chaperone protein</fullName>
    </submittedName>
</protein>
<dbReference type="InterPro" id="IPR024410">
    <property type="entry name" value="Phage_TAC_12"/>
</dbReference>
<dbReference type="EMBL" id="BK014661">
    <property type="protein sequence ID" value="DAD66437.1"/>
    <property type="molecule type" value="Genomic_DNA"/>
</dbReference>
<accession>A0A8S5L940</accession>